<protein>
    <recommendedName>
        <fullName evidence="4">SH3 domain-containing protein</fullName>
    </recommendedName>
</protein>
<dbReference type="EMBL" id="AP018827">
    <property type="protein sequence ID" value="BBF81315.1"/>
    <property type="molecule type" value="Genomic_DNA"/>
</dbReference>
<name>A0A3G9G5V3_9CAUL</name>
<evidence type="ECO:0000313" key="2">
    <source>
        <dbReference type="EMBL" id="BBF81315.1"/>
    </source>
</evidence>
<dbReference type="AlphaFoldDB" id="A0A3G9G5V3"/>
<accession>A0A3G9G5V3</accession>
<sequence>MILSVLAALLLASTPAKPVADIPPPLTHGVFVDKGACPGEACGLSGKLQWTRPVPVYDRPSPKARKIGSLRANEWADVVEREFHYPPLRGVVVEPNSQANELAKGDVVYIIGYSGEGWLVLWRSGQRLGWAESDIEPGLAEIAWDPVPQNRPAPVMWLKIKRAKGTTGWVNDLTGVRCAGMIRDDGCPPLP</sequence>
<reference evidence="3" key="2">
    <citation type="journal article" date="2017" name="Plant Physiol. Biochem.">
        <title>Differential oxidative and antioxidative response of duckweed Lemna minor toward plant growth promoting/inhibiting bacteria.</title>
        <authorList>
            <person name="Ishizawa H."/>
            <person name="Kuroda M."/>
            <person name="Morikawa M."/>
            <person name="Ike M."/>
        </authorList>
    </citation>
    <scope>NUCLEOTIDE SEQUENCE [LARGE SCALE GENOMIC DNA]</scope>
    <source>
        <strain evidence="3">M6</strain>
    </source>
</reference>
<organism evidence="2 3">
    <name type="scientific">Asticcacaulis excentricus</name>
    <dbReference type="NCBI Taxonomy" id="78587"/>
    <lineage>
        <taxon>Bacteria</taxon>
        <taxon>Pseudomonadati</taxon>
        <taxon>Pseudomonadota</taxon>
        <taxon>Alphaproteobacteria</taxon>
        <taxon>Caulobacterales</taxon>
        <taxon>Caulobacteraceae</taxon>
        <taxon>Asticcacaulis</taxon>
    </lineage>
</organism>
<proteinExistence type="predicted"/>
<evidence type="ECO:0008006" key="4">
    <source>
        <dbReference type="Google" id="ProtNLM"/>
    </source>
</evidence>
<evidence type="ECO:0000256" key="1">
    <source>
        <dbReference type="SAM" id="SignalP"/>
    </source>
</evidence>
<dbReference type="RefSeq" id="WP_126422317.1">
    <property type="nucleotide sequence ID" value="NZ_AP018827.1"/>
</dbReference>
<gene>
    <name evidence="2" type="ORF">EM6_1913</name>
</gene>
<dbReference type="Proteomes" id="UP000278756">
    <property type="component" value="Chromosome 1"/>
</dbReference>
<reference evidence="3" key="1">
    <citation type="journal article" date="2017" name="Biotechnol. Biofuels">
        <title>Evaluation of environmental bacterial communities as a factor affecting the growth of duckweed Lemna minor.</title>
        <authorList>
            <person name="Ishizawa H."/>
            <person name="Kuroda M."/>
            <person name="Morikawa M."/>
            <person name="Ike M."/>
        </authorList>
    </citation>
    <scope>NUCLEOTIDE SEQUENCE [LARGE SCALE GENOMIC DNA]</scope>
    <source>
        <strain evidence="3">M6</strain>
    </source>
</reference>
<keyword evidence="1" id="KW-0732">Signal</keyword>
<feature type="signal peptide" evidence="1">
    <location>
        <begin position="1"/>
        <end position="18"/>
    </location>
</feature>
<feature type="chain" id="PRO_5018288090" description="SH3 domain-containing protein" evidence="1">
    <location>
        <begin position="19"/>
        <end position="191"/>
    </location>
</feature>
<evidence type="ECO:0000313" key="3">
    <source>
        <dbReference type="Proteomes" id="UP000278756"/>
    </source>
</evidence>